<dbReference type="InterPro" id="IPR011004">
    <property type="entry name" value="Trimer_LpxA-like_sf"/>
</dbReference>
<gene>
    <name evidence="1" type="primary">yrdA_3</name>
    <name evidence="1" type="ORF">SDC9_07559</name>
</gene>
<dbReference type="CDD" id="cd04645">
    <property type="entry name" value="LbH_gamma_CA_like"/>
    <property type="match status" value="1"/>
</dbReference>
<dbReference type="InterPro" id="IPR050484">
    <property type="entry name" value="Transf_Hexapept/Carb_Anhydrase"/>
</dbReference>
<sequence length="166" mass="17932">MVINGLNDLKPQIHESVKLFEGSHIIGDVKIDENSSVWYNAVIRGDKGPIVIGKCSNIQDNCVIHCSDTLTTTLKDFVSIGHGAIIHGCEIGENVIVGMNATILNDSKIGNDSIVGAGSVVTEGKEFPNQSLIMGVPGRLIRQLNSEEIKKIKSNALDYVDLIKSY</sequence>
<dbReference type="SUPFAM" id="SSF51161">
    <property type="entry name" value="Trimeric LpxA-like enzymes"/>
    <property type="match status" value="1"/>
</dbReference>
<dbReference type="PANTHER" id="PTHR13061:SF29">
    <property type="entry name" value="GAMMA CARBONIC ANHYDRASE-LIKE 1, MITOCHONDRIAL-RELATED"/>
    <property type="match status" value="1"/>
</dbReference>
<proteinExistence type="predicted"/>
<dbReference type="EMBL" id="VSSQ01000016">
    <property type="protein sequence ID" value="MPL61969.1"/>
    <property type="molecule type" value="Genomic_DNA"/>
</dbReference>
<dbReference type="InterPro" id="IPR001451">
    <property type="entry name" value="Hexapep"/>
</dbReference>
<organism evidence="1">
    <name type="scientific">bioreactor metagenome</name>
    <dbReference type="NCBI Taxonomy" id="1076179"/>
    <lineage>
        <taxon>unclassified sequences</taxon>
        <taxon>metagenomes</taxon>
        <taxon>ecological metagenomes</taxon>
    </lineage>
</organism>
<dbReference type="AlphaFoldDB" id="A0A644T5C9"/>
<evidence type="ECO:0000313" key="1">
    <source>
        <dbReference type="EMBL" id="MPL61969.1"/>
    </source>
</evidence>
<dbReference type="Gene3D" id="2.160.10.10">
    <property type="entry name" value="Hexapeptide repeat proteins"/>
    <property type="match status" value="1"/>
</dbReference>
<dbReference type="InterPro" id="IPR047324">
    <property type="entry name" value="LbH_gamma_CA-like"/>
</dbReference>
<accession>A0A644T5C9</accession>
<protein>
    <submittedName>
        <fullName evidence="1">Protein YrdA</fullName>
    </submittedName>
</protein>
<reference evidence="1" key="1">
    <citation type="submission" date="2019-08" db="EMBL/GenBank/DDBJ databases">
        <authorList>
            <person name="Kucharzyk K."/>
            <person name="Murdoch R.W."/>
            <person name="Higgins S."/>
            <person name="Loffler F."/>
        </authorList>
    </citation>
    <scope>NUCLEOTIDE SEQUENCE</scope>
</reference>
<name>A0A644T5C9_9ZZZZ</name>
<dbReference type="PANTHER" id="PTHR13061">
    <property type="entry name" value="DYNACTIN SUBUNIT P25"/>
    <property type="match status" value="1"/>
</dbReference>
<comment type="caution">
    <text evidence="1">The sequence shown here is derived from an EMBL/GenBank/DDBJ whole genome shotgun (WGS) entry which is preliminary data.</text>
</comment>
<dbReference type="Pfam" id="PF00132">
    <property type="entry name" value="Hexapep"/>
    <property type="match status" value="2"/>
</dbReference>